<evidence type="ECO:0000256" key="4">
    <source>
        <dbReference type="PROSITE-ProRule" id="PRU00335"/>
    </source>
</evidence>
<feature type="DNA-binding region" description="H-T-H motif" evidence="4">
    <location>
        <begin position="40"/>
        <end position="59"/>
    </location>
</feature>
<protein>
    <submittedName>
        <fullName evidence="6">TetR/AcrR family transcriptional regulator</fullName>
    </submittedName>
</protein>
<proteinExistence type="predicted"/>
<evidence type="ECO:0000259" key="5">
    <source>
        <dbReference type="PROSITE" id="PS50977"/>
    </source>
</evidence>
<evidence type="ECO:0000313" key="6">
    <source>
        <dbReference type="EMBL" id="RVU33522.1"/>
    </source>
</evidence>
<dbReference type="PANTHER" id="PTHR47506">
    <property type="entry name" value="TRANSCRIPTIONAL REGULATORY PROTEIN"/>
    <property type="match status" value="1"/>
</dbReference>
<dbReference type="AlphaFoldDB" id="A0A437QG89"/>
<evidence type="ECO:0000256" key="2">
    <source>
        <dbReference type="ARBA" id="ARBA00023125"/>
    </source>
</evidence>
<dbReference type="PROSITE" id="PS50977">
    <property type="entry name" value="HTH_TETR_2"/>
    <property type="match status" value="1"/>
</dbReference>
<name>A0A437QG89_9GAMM</name>
<dbReference type="PANTHER" id="PTHR47506:SF7">
    <property type="entry name" value="TRANSCRIPTIONAL REGULATORY PROTEIN"/>
    <property type="match status" value="1"/>
</dbReference>
<evidence type="ECO:0000313" key="7">
    <source>
        <dbReference type="Proteomes" id="UP000283077"/>
    </source>
</evidence>
<dbReference type="GO" id="GO:0003677">
    <property type="term" value="F:DNA binding"/>
    <property type="evidence" value="ECO:0007669"/>
    <property type="project" value="UniProtKB-UniRule"/>
</dbReference>
<feature type="domain" description="HTH tetR-type" evidence="5">
    <location>
        <begin position="17"/>
        <end position="77"/>
    </location>
</feature>
<keyword evidence="2 4" id="KW-0238">DNA-binding</keyword>
<accession>A0A437QG89</accession>
<dbReference type="SUPFAM" id="SSF46689">
    <property type="entry name" value="Homeodomain-like"/>
    <property type="match status" value="1"/>
</dbReference>
<dbReference type="PRINTS" id="PR00455">
    <property type="entry name" value="HTHTETR"/>
</dbReference>
<reference evidence="6 7" key="1">
    <citation type="submission" date="2019-01" db="EMBL/GenBank/DDBJ databases">
        <authorList>
            <person name="Chen W.-M."/>
        </authorList>
    </citation>
    <scope>NUCLEOTIDE SEQUENCE [LARGE SCALE GENOMIC DNA]</scope>
    <source>
        <strain evidence="6 7">KYPC3</strain>
    </source>
</reference>
<dbReference type="InterPro" id="IPR001647">
    <property type="entry name" value="HTH_TetR"/>
</dbReference>
<keyword evidence="7" id="KW-1185">Reference proteome</keyword>
<dbReference type="Pfam" id="PF00440">
    <property type="entry name" value="TetR_N"/>
    <property type="match status" value="1"/>
</dbReference>
<dbReference type="SUPFAM" id="SSF48498">
    <property type="entry name" value="Tetracyclin repressor-like, C-terminal domain"/>
    <property type="match status" value="1"/>
</dbReference>
<keyword evidence="1" id="KW-0805">Transcription regulation</keyword>
<keyword evidence="3" id="KW-0804">Transcription</keyword>
<dbReference type="EMBL" id="SACS01000020">
    <property type="protein sequence ID" value="RVU33522.1"/>
    <property type="molecule type" value="Genomic_DNA"/>
</dbReference>
<dbReference type="InterPro" id="IPR009057">
    <property type="entry name" value="Homeodomain-like_sf"/>
</dbReference>
<dbReference type="InterPro" id="IPR036271">
    <property type="entry name" value="Tet_transcr_reg_TetR-rel_C_sf"/>
</dbReference>
<dbReference type="Gene3D" id="1.10.10.60">
    <property type="entry name" value="Homeodomain-like"/>
    <property type="match status" value="1"/>
</dbReference>
<dbReference type="RefSeq" id="WP_127700350.1">
    <property type="nucleotide sequence ID" value="NZ_SACS01000020.1"/>
</dbReference>
<dbReference type="Proteomes" id="UP000283077">
    <property type="component" value="Unassembled WGS sequence"/>
</dbReference>
<dbReference type="OrthoDB" id="4541465at2"/>
<evidence type="ECO:0000256" key="1">
    <source>
        <dbReference type="ARBA" id="ARBA00023015"/>
    </source>
</evidence>
<organism evidence="6 7">
    <name type="scientific">Rheinheimera riviphila</name>
    <dbReference type="NCBI Taxonomy" id="1834037"/>
    <lineage>
        <taxon>Bacteria</taxon>
        <taxon>Pseudomonadati</taxon>
        <taxon>Pseudomonadota</taxon>
        <taxon>Gammaproteobacteria</taxon>
        <taxon>Chromatiales</taxon>
        <taxon>Chromatiaceae</taxon>
        <taxon>Rheinheimera</taxon>
    </lineage>
</organism>
<dbReference type="Gene3D" id="1.10.357.10">
    <property type="entry name" value="Tetracycline Repressor, domain 2"/>
    <property type="match status" value="1"/>
</dbReference>
<sequence>MAISGKAVDAKKESKKELTHQRILATAAKIIRRDGFEALAVADVMKQAGLTHGGFYAHFANRDALLAEALAYAGTDSQGAMENGLALQCLSTTAANQPASELQTFIELYLSEQHLFAAQSGVGCPVAALGGEFHRLDEHSQTVAAKVVTALVERLVQLGEGNISKQQAFLCSSAMVGVIQLARALDRSEALVYLDSSRQLLLEQFLTPAVMNSSIEFLNKTP</sequence>
<gene>
    <name evidence="6" type="ORF">EOE67_16020</name>
</gene>
<evidence type="ECO:0000256" key="3">
    <source>
        <dbReference type="ARBA" id="ARBA00023163"/>
    </source>
</evidence>
<comment type="caution">
    <text evidence="6">The sequence shown here is derived from an EMBL/GenBank/DDBJ whole genome shotgun (WGS) entry which is preliminary data.</text>
</comment>